<feature type="domain" description="AMP-binding enzyme C-terminal" evidence="2">
    <location>
        <begin position="359"/>
        <end position="435"/>
    </location>
</feature>
<comment type="caution">
    <text evidence="3">The sequence shown here is derived from an EMBL/GenBank/DDBJ whole genome shotgun (WGS) entry which is preliminary data.</text>
</comment>
<dbReference type="GO" id="GO:0005737">
    <property type="term" value="C:cytoplasm"/>
    <property type="evidence" value="ECO:0007669"/>
    <property type="project" value="TreeGrafter"/>
</dbReference>
<dbReference type="RefSeq" id="WP_203777387.1">
    <property type="nucleotide sequence ID" value="NZ_BAAAYJ010000033.1"/>
</dbReference>
<gene>
    <name evidence="3" type="ORF">Ani05nite_80420</name>
</gene>
<dbReference type="PANTHER" id="PTHR45527:SF1">
    <property type="entry name" value="FATTY ACID SYNTHASE"/>
    <property type="match status" value="1"/>
</dbReference>
<dbReference type="InterPro" id="IPR025110">
    <property type="entry name" value="AMP-bd_C"/>
</dbReference>
<evidence type="ECO:0000259" key="2">
    <source>
        <dbReference type="Pfam" id="PF13193"/>
    </source>
</evidence>
<sequence length="446" mass="47119">MTAPGVLAEFLAAARVHADRPAIRADGVELTYADLAARVTAFTGRTGVIVVPAGHDADTVTALFGAWAAGGTYCPVDPGFPAQRRAAMERAVRDHADPATAYILFTSGSTGEPKPVVTPHRAIATTVRALRELFAITPDDRVLQFASLNWDTCFEEILPALTGGACLVFHPDAHRGSFPRFLRMVARERITVLDLPTAFWHELVGHLHDSGEALPACVRLVVIGGEAAAPGKVAQWSARPTGHARLLNTYGCTETTLITHAVELRAALDPAAPVPIGRALPHVVERLGDGGELLIGGPALADGYLGRPAATAERFVTVAGQRFFRTGDRVSRDSDGVLTHRGRVDHEVKIRGVRVDPAEVEAHLTGHPGVRAALVTGVTVAGRTALAAYVVPRAGTSGTGLPDRIAAHLRGRVPAHLVPSHIHVVAALAYTASGKVDRRASKEMLP</sequence>
<evidence type="ECO:0000313" key="3">
    <source>
        <dbReference type="EMBL" id="GIE54508.1"/>
    </source>
</evidence>
<evidence type="ECO:0008006" key="5">
    <source>
        <dbReference type="Google" id="ProtNLM"/>
    </source>
</evidence>
<dbReference type="InterPro" id="IPR020845">
    <property type="entry name" value="AMP-binding_CS"/>
</dbReference>
<dbReference type="GO" id="GO:0044550">
    <property type="term" value="P:secondary metabolite biosynthetic process"/>
    <property type="evidence" value="ECO:0007669"/>
    <property type="project" value="TreeGrafter"/>
</dbReference>
<keyword evidence="4" id="KW-1185">Reference proteome</keyword>
<name>A0A919JPE5_9ACTN</name>
<feature type="domain" description="AMP-dependent synthetase/ligase" evidence="1">
    <location>
        <begin position="99"/>
        <end position="305"/>
    </location>
</feature>
<dbReference type="InterPro" id="IPR045851">
    <property type="entry name" value="AMP-bd_C_sf"/>
</dbReference>
<organism evidence="3 4">
    <name type="scientific">Actinoplanes nipponensis</name>
    <dbReference type="NCBI Taxonomy" id="135950"/>
    <lineage>
        <taxon>Bacteria</taxon>
        <taxon>Bacillati</taxon>
        <taxon>Actinomycetota</taxon>
        <taxon>Actinomycetes</taxon>
        <taxon>Micromonosporales</taxon>
        <taxon>Micromonosporaceae</taxon>
        <taxon>Actinoplanes</taxon>
    </lineage>
</organism>
<evidence type="ECO:0000259" key="1">
    <source>
        <dbReference type="Pfam" id="PF00501"/>
    </source>
</evidence>
<dbReference type="PANTHER" id="PTHR45527">
    <property type="entry name" value="NONRIBOSOMAL PEPTIDE SYNTHETASE"/>
    <property type="match status" value="1"/>
</dbReference>
<dbReference type="CDD" id="cd05930">
    <property type="entry name" value="A_NRPS"/>
    <property type="match status" value="1"/>
</dbReference>
<dbReference type="PROSITE" id="PS00455">
    <property type="entry name" value="AMP_BINDING"/>
    <property type="match status" value="1"/>
</dbReference>
<dbReference type="AlphaFoldDB" id="A0A919JPE5"/>
<dbReference type="InterPro" id="IPR000873">
    <property type="entry name" value="AMP-dep_synth/lig_dom"/>
</dbReference>
<dbReference type="InterPro" id="IPR042099">
    <property type="entry name" value="ANL_N_sf"/>
</dbReference>
<dbReference type="Pfam" id="PF13193">
    <property type="entry name" value="AMP-binding_C"/>
    <property type="match status" value="1"/>
</dbReference>
<dbReference type="SUPFAM" id="SSF56801">
    <property type="entry name" value="Acetyl-CoA synthetase-like"/>
    <property type="match status" value="1"/>
</dbReference>
<dbReference type="GO" id="GO:0031177">
    <property type="term" value="F:phosphopantetheine binding"/>
    <property type="evidence" value="ECO:0007669"/>
    <property type="project" value="TreeGrafter"/>
</dbReference>
<evidence type="ECO:0000313" key="4">
    <source>
        <dbReference type="Proteomes" id="UP000647172"/>
    </source>
</evidence>
<protein>
    <recommendedName>
        <fullName evidence="5">Amino acid adenylation domain-containing protein</fullName>
    </recommendedName>
</protein>
<dbReference type="Gene3D" id="3.40.50.12780">
    <property type="entry name" value="N-terminal domain of ligase-like"/>
    <property type="match status" value="1"/>
</dbReference>
<proteinExistence type="predicted"/>
<dbReference type="Pfam" id="PF00501">
    <property type="entry name" value="AMP-binding"/>
    <property type="match status" value="1"/>
</dbReference>
<dbReference type="Gene3D" id="3.30.300.30">
    <property type="match status" value="1"/>
</dbReference>
<dbReference type="Proteomes" id="UP000647172">
    <property type="component" value="Unassembled WGS sequence"/>
</dbReference>
<accession>A0A919JPE5</accession>
<reference evidence="3" key="1">
    <citation type="submission" date="2021-01" db="EMBL/GenBank/DDBJ databases">
        <title>Whole genome shotgun sequence of Actinoplanes nipponensis NBRC 14063.</title>
        <authorList>
            <person name="Komaki H."/>
            <person name="Tamura T."/>
        </authorList>
    </citation>
    <scope>NUCLEOTIDE SEQUENCE</scope>
    <source>
        <strain evidence="3">NBRC 14063</strain>
    </source>
</reference>
<dbReference type="EMBL" id="BOMQ01000104">
    <property type="protein sequence ID" value="GIE54508.1"/>
    <property type="molecule type" value="Genomic_DNA"/>
</dbReference>
<dbReference type="GO" id="GO:0043041">
    <property type="term" value="P:amino acid activation for nonribosomal peptide biosynthetic process"/>
    <property type="evidence" value="ECO:0007669"/>
    <property type="project" value="TreeGrafter"/>
</dbReference>